<protein>
    <submittedName>
        <fullName evidence="2">Uncharacterized protein</fullName>
    </submittedName>
</protein>
<dbReference type="EMBL" id="JAATIQ010000346">
    <property type="protein sequence ID" value="KAF4360564.1"/>
    <property type="molecule type" value="Genomic_DNA"/>
</dbReference>
<dbReference type="Proteomes" id="UP000583929">
    <property type="component" value="Unassembled WGS sequence"/>
</dbReference>
<evidence type="ECO:0000313" key="2">
    <source>
        <dbReference type="EMBL" id="KAF4360564.1"/>
    </source>
</evidence>
<dbReference type="Pfam" id="PF04520">
    <property type="entry name" value="Senescence_reg"/>
    <property type="match status" value="1"/>
</dbReference>
<dbReference type="AlphaFoldDB" id="A0A7J6EQ47"/>
<evidence type="ECO:0000256" key="1">
    <source>
        <dbReference type="ARBA" id="ARBA00034773"/>
    </source>
</evidence>
<gene>
    <name evidence="4" type="ORF">F8388_017830</name>
    <name evidence="3" type="ORF">G4B88_010664</name>
    <name evidence="2" type="ORF">G4B88_015835</name>
</gene>
<name>A0A7J6EQ47_CANSA</name>
<evidence type="ECO:0000313" key="5">
    <source>
        <dbReference type="Proteomes" id="UP000525078"/>
    </source>
</evidence>
<dbReference type="InterPro" id="IPR007608">
    <property type="entry name" value="Senescence_reg_S40"/>
</dbReference>
<accession>A0A7J6EQ47</accession>
<dbReference type="PANTHER" id="PTHR33083:SF49">
    <property type="entry name" value="SENESCENCE REGULATOR"/>
    <property type="match status" value="1"/>
</dbReference>
<organism evidence="2 6">
    <name type="scientific">Cannabis sativa</name>
    <name type="common">Hemp</name>
    <name type="synonym">Marijuana</name>
    <dbReference type="NCBI Taxonomy" id="3483"/>
    <lineage>
        <taxon>Eukaryota</taxon>
        <taxon>Viridiplantae</taxon>
        <taxon>Streptophyta</taxon>
        <taxon>Embryophyta</taxon>
        <taxon>Tracheophyta</taxon>
        <taxon>Spermatophyta</taxon>
        <taxon>Magnoliopsida</taxon>
        <taxon>eudicotyledons</taxon>
        <taxon>Gunneridae</taxon>
        <taxon>Pentapetalae</taxon>
        <taxon>rosids</taxon>
        <taxon>fabids</taxon>
        <taxon>Rosales</taxon>
        <taxon>Cannabaceae</taxon>
        <taxon>Cannabis</taxon>
    </lineage>
</organism>
<comment type="similarity">
    <text evidence="1">Belongs to the senescence regulator S40 family.</text>
</comment>
<dbReference type="PANTHER" id="PTHR33083">
    <property type="entry name" value="EXPRESSED PROTEIN"/>
    <property type="match status" value="1"/>
</dbReference>
<sequence>MGEEFEESEVIFYEEDHHHHHQEMFSINNNNINTNHLMMMRSKNKSKNKKGNKIRANSMPMNIPREEANLFRNINDHLNHEIWNNFDDDNYDYDYDYDENEELVPPHVIVRRRLTGGKMAFSVCSGNGRTLKGRDLSHNEKI</sequence>
<reference evidence="5 6" key="1">
    <citation type="journal article" date="2020" name="bioRxiv">
        <title>Sequence and annotation of 42 cannabis genomes reveals extensive copy number variation in cannabinoid synthesis and pathogen resistance genes.</title>
        <authorList>
            <person name="Mckernan K.J."/>
            <person name="Helbert Y."/>
            <person name="Kane L.T."/>
            <person name="Ebling H."/>
            <person name="Zhang L."/>
            <person name="Liu B."/>
            <person name="Eaton Z."/>
            <person name="Mclaughlin S."/>
            <person name="Kingan S."/>
            <person name="Baybayan P."/>
            <person name="Concepcion G."/>
            <person name="Jordan M."/>
            <person name="Riva A."/>
            <person name="Barbazuk W."/>
            <person name="Harkins T."/>
        </authorList>
    </citation>
    <scope>NUCLEOTIDE SEQUENCE [LARGE SCALE GENOMIC DNA]</scope>
    <source>
        <strain evidence="5 6">cv. Jamaican Lion 4</strain>
        <strain evidence="2">Father</strain>
        <strain evidence="4">Mother</strain>
        <tissue evidence="2">Leaf</tissue>
    </source>
</reference>
<evidence type="ECO:0000313" key="3">
    <source>
        <dbReference type="EMBL" id="KAF4360669.1"/>
    </source>
</evidence>
<dbReference type="Proteomes" id="UP000525078">
    <property type="component" value="Unassembled WGS sequence"/>
</dbReference>
<dbReference type="GO" id="GO:0010150">
    <property type="term" value="P:leaf senescence"/>
    <property type="evidence" value="ECO:0007669"/>
    <property type="project" value="UniProtKB-ARBA"/>
</dbReference>
<comment type="caution">
    <text evidence="2">The sequence shown here is derived from an EMBL/GenBank/DDBJ whole genome shotgun (WGS) entry which is preliminary data.</text>
</comment>
<evidence type="ECO:0000313" key="4">
    <source>
        <dbReference type="EMBL" id="KAF4365264.1"/>
    </source>
</evidence>
<keyword evidence="6" id="KW-1185">Reference proteome</keyword>
<proteinExistence type="inferred from homology"/>
<dbReference type="EMBL" id="JAATIP010000160">
    <property type="protein sequence ID" value="KAF4365264.1"/>
    <property type="molecule type" value="Genomic_DNA"/>
</dbReference>
<evidence type="ECO:0000313" key="6">
    <source>
        <dbReference type="Proteomes" id="UP000583929"/>
    </source>
</evidence>
<dbReference type="EMBL" id="JAATIQ010000343">
    <property type="protein sequence ID" value="KAF4360669.1"/>
    <property type="molecule type" value="Genomic_DNA"/>
</dbReference>